<gene>
    <name evidence="1" type="ORF">HNQ08_000040</name>
</gene>
<proteinExistence type="predicted"/>
<dbReference type="EMBL" id="JACHFL010000001">
    <property type="protein sequence ID" value="MBB5360969.1"/>
    <property type="molecule type" value="Genomic_DNA"/>
</dbReference>
<dbReference type="PROSITE" id="PS51257">
    <property type="entry name" value="PROKAR_LIPOPROTEIN"/>
    <property type="match status" value="1"/>
</dbReference>
<dbReference type="Proteomes" id="UP000552709">
    <property type="component" value="Unassembled WGS sequence"/>
</dbReference>
<protein>
    <submittedName>
        <fullName evidence="1">Uncharacterized protein</fullName>
    </submittedName>
</protein>
<evidence type="ECO:0000313" key="1">
    <source>
        <dbReference type="EMBL" id="MBB5360969.1"/>
    </source>
</evidence>
<keyword evidence="2" id="KW-1185">Reference proteome</keyword>
<evidence type="ECO:0000313" key="2">
    <source>
        <dbReference type="Proteomes" id="UP000552709"/>
    </source>
</evidence>
<organism evidence="1 2">
    <name type="scientific">Deinococcus humi</name>
    <dbReference type="NCBI Taxonomy" id="662880"/>
    <lineage>
        <taxon>Bacteria</taxon>
        <taxon>Thermotogati</taxon>
        <taxon>Deinococcota</taxon>
        <taxon>Deinococci</taxon>
        <taxon>Deinococcales</taxon>
        <taxon>Deinococcaceae</taxon>
        <taxon>Deinococcus</taxon>
    </lineage>
</organism>
<sequence>MTRPLRRLLPILLGLTMLLSACGGGDGLAPAGGHIWDSATWDSALWQ</sequence>
<name>A0A7W8JSP7_9DEIO</name>
<accession>A0A7W8JSP7</accession>
<comment type="caution">
    <text evidence="1">The sequence shown here is derived from an EMBL/GenBank/DDBJ whole genome shotgun (WGS) entry which is preliminary data.</text>
</comment>
<reference evidence="1 2" key="1">
    <citation type="submission" date="2020-08" db="EMBL/GenBank/DDBJ databases">
        <title>Genomic Encyclopedia of Type Strains, Phase IV (KMG-IV): sequencing the most valuable type-strain genomes for metagenomic binning, comparative biology and taxonomic classification.</title>
        <authorList>
            <person name="Goeker M."/>
        </authorList>
    </citation>
    <scope>NUCLEOTIDE SEQUENCE [LARGE SCALE GENOMIC DNA]</scope>
    <source>
        <strain evidence="1 2">DSM 27939</strain>
    </source>
</reference>
<dbReference type="AlphaFoldDB" id="A0A7W8JSP7"/>
<dbReference type="RefSeq" id="WP_184126892.1">
    <property type="nucleotide sequence ID" value="NZ_JACHFL010000001.1"/>
</dbReference>